<dbReference type="InterPro" id="IPR036163">
    <property type="entry name" value="HMA_dom_sf"/>
</dbReference>
<name>W8F1X3_9BACT</name>
<dbReference type="GO" id="GO:0046872">
    <property type="term" value="F:metal ion binding"/>
    <property type="evidence" value="ECO:0007669"/>
    <property type="project" value="InterPro"/>
</dbReference>
<dbReference type="eggNOG" id="COG2608">
    <property type="taxonomic scope" value="Bacteria"/>
</dbReference>
<gene>
    <name evidence="2" type="ORF">Hsw_3809</name>
</gene>
<accession>W8F1X3</accession>
<dbReference type="PATRIC" id="fig|1227739.3.peg.3966"/>
<dbReference type="AlphaFoldDB" id="W8F1X3"/>
<dbReference type="SUPFAM" id="SSF55008">
    <property type="entry name" value="HMA, heavy metal-associated domain"/>
    <property type="match status" value="1"/>
</dbReference>
<keyword evidence="3" id="KW-1185">Reference proteome</keyword>
<proteinExistence type="predicted"/>
<dbReference type="HOGENOM" id="CLU_134973_7_3_10"/>
<dbReference type="CDD" id="cd00371">
    <property type="entry name" value="HMA"/>
    <property type="match status" value="1"/>
</dbReference>
<dbReference type="Proteomes" id="UP000019423">
    <property type="component" value="Chromosome"/>
</dbReference>
<dbReference type="PROSITE" id="PS50846">
    <property type="entry name" value="HMA_2"/>
    <property type="match status" value="1"/>
</dbReference>
<dbReference type="Gene3D" id="3.30.70.100">
    <property type="match status" value="1"/>
</dbReference>
<reference evidence="2 3" key="1">
    <citation type="submission" date="2014-01" db="EMBL/GenBank/DDBJ databases">
        <title>Complete genome sequence of ionizing-radiation resistance bacterium Hymenobacter swuensis DY53.</title>
        <authorList>
            <person name="Jung J.-H."/>
            <person name="Jeong S.-W."/>
            <person name="Joe M.-H."/>
            <person name="Cho y.-j."/>
            <person name="Kim M.-K."/>
            <person name="Lim S.-Y."/>
        </authorList>
    </citation>
    <scope>NUCLEOTIDE SEQUENCE [LARGE SCALE GENOMIC DNA]</scope>
    <source>
        <strain evidence="2 3">DY53</strain>
    </source>
</reference>
<sequence length="98" mass="10939">MPWVRCYPYHSQQLAAFRRKLLPKSAAFMPTLHFKTSINCANCVRAVTPFLDAEPTVETWRVDTDNPAKILTVEGPNVIPEQVLKAVAQAGFDIEPVA</sequence>
<dbReference type="EMBL" id="CP007145">
    <property type="protein sequence ID" value="AHJ99404.1"/>
    <property type="molecule type" value="Genomic_DNA"/>
</dbReference>
<evidence type="ECO:0000313" key="3">
    <source>
        <dbReference type="Proteomes" id="UP000019423"/>
    </source>
</evidence>
<organism evidence="2 3">
    <name type="scientific">Hymenobacter swuensis DY53</name>
    <dbReference type="NCBI Taxonomy" id="1227739"/>
    <lineage>
        <taxon>Bacteria</taxon>
        <taxon>Pseudomonadati</taxon>
        <taxon>Bacteroidota</taxon>
        <taxon>Cytophagia</taxon>
        <taxon>Cytophagales</taxon>
        <taxon>Hymenobacteraceae</taxon>
        <taxon>Hymenobacter</taxon>
    </lineage>
</organism>
<evidence type="ECO:0000259" key="1">
    <source>
        <dbReference type="PROSITE" id="PS50846"/>
    </source>
</evidence>
<dbReference type="STRING" id="1227739.Hsw_3809"/>
<feature type="domain" description="HMA" evidence="1">
    <location>
        <begin position="29"/>
        <end position="95"/>
    </location>
</feature>
<evidence type="ECO:0000313" key="2">
    <source>
        <dbReference type="EMBL" id="AHJ99404.1"/>
    </source>
</evidence>
<dbReference type="KEGG" id="hsw:Hsw_3809"/>
<protein>
    <recommendedName>
        <fullName evidence="1">HMA domain-containing protein</fullName>
    </recommendedName>
</protein>
<dbReference type="InterPro" id="IPR006121">
    <property type="entry name" value="HMA_dom"/>
</dbReference>